<sequence>MMHYRGLTWDHPRGRSALEAAARKSATDDFSIDWDVHTLEGFESAPIEELAERYDLIVLDHPHLGDALAGGSLRPMSELFDADELAAWETDGVGPSFSSYRMDEELWALPLDAATQVSARRADLIAEAPRTWDEVRELSRTAPVALSLAGPHAFLSLCSIIVSLGGEPAASDTGRFVDAEIGERAFDLMRTLADRAPAGADQLNPIAMLDLMTAGDSIAYCPLIYGYVNYSSPALPRRVSFGQAPVAVSGGRIGSTIGGTGIAVSRRTGVAPELLAHIRWLMSPSTQSYFIPTHEGQPSARSAWNNELVDAASGRFYSGTLDTIEQSWVRPRFPGYIPFQSEGSGVIRAAIRSGSTAAELFDALTDLQRAAIAAASARKALS</sequence>
<accession>A0A4S4FS89</accession>
<dbReference type="PANTHER" id="PTHR43649:SF12">
    <property type="entry name" value="DIACETYLCHITOBIOSE BINDING PROTEIN DASA"/>
    <property type="match status" value="1"/>
</dbReference>
<dbReference type="OrthoDB" id="3495561at2"/>
<proteinExistence type="predicted"/>
<dbReference type="EMBL" id="SSSM01000001">
    <property type="protein sequence ID" value="THG33158.1"/>
    <property type="molecule type" value="Genomic_DNA"/>
</dbReference>
<dbReference type="PANTHER" id="PTHR43649">
    <property type="entry name" value="ARABINOSE-BINDING PROTEIN-RELATED"/>
    <property type="match status" value="1"/>
</dbReference>
<protein>
    <submittedName>
        <fullName evidence="1">Extracellular solute-binding protein</fullName>
    </submittedName>
</protein>
<comment type="caution">
    <text evidence="1">The sequence shown here is derived from an EMBL/GenBank/DDBJ whole genome shotgun (WGS) entry which is preliminary data.</text>
</comment>
<dbReference type="InterPro" id="IPR050490">
    <property type="entry name" value="Bact_solute-bd_prot1"/>
</dbReference>
<gene>
    <name evidence="1" type="ORF">E6C64_02015</name>
</gene>
<name>A0A4S4FS89_9MICO</name>
<reference evidence="1 2" key="1">
    <citation type="submission" date="2019-04" db="EMBL/GenBank/DDBJ databases">
        <authorList>
            <person name="Jiang L."/>
        </authorList>
    </citation>
    <scope>NUCLEOTIDE SEQUENCE [LARGE SCALE GENOMIC DNA]</scope>
    <source>
        <strain evidence="1 2">YIM 131853</strain>
    </source>
</reference>
<organism evidence="1 2">
    <name type="scientific">Naasia lichenicola</name>
    <dbReference type="NCBI Taxonomy" id="2565933"/>
    <lineage>
        <taxon>Bacteria</taxon>
        <taxon>Bacillati</taxon>
        <taxon>Actinomycetota</taxon>
        <taxon>Actinomycetes</taxon>
        <taxon>Micrococcales</taxon>
        <taxon>Microbacteriaceae</taxon>
        <taxon>Naasia</taxon>
    </lineage>
</organism>
<dbReference type="SUPFAM" id="SSF53850">
    <property type="entry name" value="Periplasmic binding protein-like II"/>
    <property type="match status" value="1"/>
</dbReference>
<dbReference type="Gene3D" id="3.40.190.10">
    <property type="entry name" value="Periplasmic binding protein-like II"/>
    <property type="match status" value="1"/>
</dbReference>
<dbReference type="Proteomes" id="UP000309133">
    <property type="component" value="Unassembled WGS sequence"/>
</dbReference>
<keyword evidence="2" id="KW-1185">Reference proteome</keyword>
<dbReference type="AlphaFoldDB" id="A0A4S4FS89"/>
<evidence type="ECO:0000313" key="1">
    <source>
        <dbReference type="EMBL" id="THG33158.1"/>
    </source>
</evidence>
<evidence type="ECO:0000313" key="2">
    <source>
        <dbReference type="Proteomes" id="UP000309133"/>
    </source>
</evidence>